<dbReference type="CDD" id="cd00063">
    <property type="entry name" value="FN3"/>
    <property type="match status" value="1"/>
</dbReference>
<accession>A0A833SSK2</accession>
<dbReference type="InterPro" id="IPR003961">
    <property type="entry name" value="FN3_dom"/>
</dbReference>
<gene>
    <name evidence="2" type="ORF">GN244_ATG17360</name>
    <name evidence="3" type="ORF">GN958_ATG02050</name>
</gene>
<comment type="caution">
    <text evidence="2">The sequence shown here is derived from an EMBL/GenBank/DDBJ whole genome shotgun (WGS) entry which is preliminary data.</text>
</comment>
<name>A0A833SSK2_PHYIN</name>
<proteinExistence type="predicted"/>
<evidence type="ECO:0000313" key="2">
    <source>
        <dbReference type="EMBL" id="KAF4030825.1"/>
    </source>
</evidence>
<dbReference type="InterPro" id="IPR036116">
    <property type="entry name" value="FN3_sf"/>
</dbReference>
<evidence type="ECO:0000259" key="1">
    <source>
        <dbReference type="PROSITE" id="PS50853"/>
    </source>
</evidence>
<organism evidence="2 4">
    <name type="scientific">Phytophthora infestans</name>
    <name type="common">Potato late blight agent</name>
    <name type="synonym">Botrytis infestans</name>
    <dbReference type="NCBI Taxonomy" id="4787"/>
    <lineage>
        <taxon>Eukaryota</taxon>
        <taxon>Sar</taxon>
        <taxon>Stramenopiles</taxon>
        <taxon>Oomycota</taxon>
        <taxon>Peronosporomycetes</taxon>
        <taxon>Peronosporales</taxon>
        <taxon>Peronosporaceae</taxon>
        <taxon>Phytophthora</taxon>
    </lineage>
</organism>
<dbReference type="EMBL" id="WSZM01000630">
    <property type="protein sequence ID" value="KAF4030825.1"/>
    <property type="molecule type" value="Genomic_DNA"/>
</dbReference>
<dbReference type="Gene3D" id="2.60.40.10">
    <property type="entry name" value="Immunoglobulins"/>
    <property type="match status" value="1"/>
</dbReference>
<dbReference type="Proteomes" id="UP000602510">
    <property type="component" value="Unassembled WGS sequence"/>
</dbReference>
<dbReference type="AlphaFoldDB" id="A0A833SSK2"/>
<dbReference type="Proteomes" id="UP000704712">
    <property type="component" value="Unassembled WGS sequence"/>
</dbReference>
<dbReference type="EMBL" id="JAACNO010000226">
    <property type="protein sequence ID" value="KAF4148770.1"/>
    <property type="molecule type" value="Genomic_DNA"/>
</dbReference>
<sequence>MAPSSPGQHRRICSDECIYQVTGLQTGRAFSFRVRAQYSYAFGWSSWSASSKPLEIPATPLPRAPSTPELLAATTYHATISWRMRRLLTQENDICARECFPLISFQALQQCDCDIGWTTVRERIPPGFSGSSDTFVTVVASLKRPPGSSCEF</sequence>
<evidence type="ECO:0000313" key="4">
    <source>
        <dbReference type="Proteomes" id="UP000602510"/>
    </source>
</evidence>
<evidence type="ECO:0000313" key="3">
    <source>
        <dbReference type="EMBL" id="KAF4148770.1"/>
    </source>
</evidence>
<protein>
    <recommendedName>
        <fullName evidence="1">Fibronectin type-III domain-containing protein</fullName>
    </recommendedName>
</protein>
<dbReference type="PROSITE" id="PS50853">
    <property type="entry name" value="FN3"/>
    <property type="match status" value="1"/>
</dbReference>
<dbReference type="InterPro" id="IPR013783">
    <property type="entry name" value="Ig-like_fold"/>
</dbReference>
<keyword evidence="4" id="KW-1185">Reference proteome</keyword>
<feature type="domain" description="Fibronectin type-III" evidence="1">
    <location>
        <begin position="1"/>
        <end position="59"/>
    </location>
</feature>
<dbReference type="SUPFAM" id="SSF49265">
    <property type="entry name" value="Fibronectin type III"/>
    <property type="match status" value="1"/>
</dbReference>
<reference evidence="2" key="1">
    <citation type="submission" date="2020-04" db="EMBL/GenBank/DDBJ databases">
        <title>Hybrid Assembly of Korean Phytophthora infestans isolates.</title>
        <authorList>
            <person name="Prokchorchik M."/>
            <person name="Lee Y."/>
            <person name="Seo J."/>
            <person name="Cho J.-H."/>
            <person name="Park Y.-E."/>
            <person name="Jang D.-C."/>
            <person name="Im J.-S."/>
            <person name="Choi J.-G."/>
            <person name="Park H.-J."/>
            <person name="Lee G.-B."/>
            <person name="Lee Y.-G."/>
            <person name="Hong S.-Y."/>
            <person name="Cho K."/>
            <person name="Sohn K.H."/>
        </authorList>
    </citation>
    <scope>NUCLEOTIDE SEQUENCE</scope>
    <source>
        <strain evidence="2">KR_1_A1</strain>
        <strain evidence="3">KR_2_A2</strain>
    </source>
</reference>